<sequence>MTTEQKQATVQTNISEPAIGEHDLMRADIYNLLAALLRSVPSPEMIQWLKELETDQHDGSDMGKAWSGLQLAARHAQAEQLEDEYQQLFIGLGRGELVPYGSWYLTGSLMETPLAILRQDLKLLGFEREERVKEPEDHAAALFEVMAFLIMTGSGSTTQKSFYERHLAEWIGRFFRDLQQAESAVFYSSIGTLGRAFTDFETDSMAAIKEQAIELQ</sequence>
<dbReference type="InterPro" id="IPR020945">
    <property type="entry name" value="DMSO/NO3_reduct_chaperone"/>
</dbReference>
<dbReference type="PANTHER" id="PTHR34227">
    <property type="entry name" value="CHAPERONE PROTEIN YCDY"/>
    <property type="match status" value="1"/>
</dbReference>
<dbReference type="Pfam" id="PF02613">
    <property type="entry name" value="Nitrate_red_del"/>
    <property type="match status" value="1"/>
</dbReference>
<dbReference type="EMBL" id="MTSD02000002">
    <property type="protein sequence ID" value="OOV87705.1"/>
    <property type="molecule type" value="Genomic_DNA"/>
</dbReference>
<dbReference type="STRING" id="966.BTA35_0206715"/>
<name>A0A1T1HCZ6_OCELI</name>
<dbReference type="InterPro" id="IPR050289">
    <property type="entry name" value="TorD/DmsD_chaperones"/>
</dbReference>
<dbReference type="InterPro" id="IPR036411">
    <property type="entry name" value="TorD-like_sf"/>
</dbReference>
<proteinExistence type="predicted"/>
<dbReference type="PANTHER" id="PTHR34227:SF1">
    <property type="entry name" value="DIMETHYL SULFOXIDE REDUCTASE CHAPERONE-RELATED"/>
    <property type="match status" value="1"/>
</dbReference>
<reference evidence="2" key="1">
    <citation type="submission" date="2017-02" db="EMBL/GenBank/DDBJ databases">
        <title>Draft Genome Sequence of the Salt Water Bacterium Oceanospirillum linum ATCC 11336.</title>
        <authorList>
            <person name="Trachtenberg A.M."/>
            <person name="Carney J.G."/>
            <person name="Linnane J.D."/>
            <person name="Rheaume B.A."/>
            <person name="Pitts N.L."/>
            <person name="Mykles D.L."/>
            <person name="Maclea K.S."/>
        </authorList>
    </citation>
    <scope>NUCLEOTIDE SEQUENCE [LARGE SCALE GENOMIC DNA]</scope>
    <source>
        <strain evidence="2">ATCC 11336</strain>
    </source>
</reference>
<gene>
    <name evidence="2" type="ORF">BTA35_0206715</name>
</gene>
<comment type="caution">
    <text evidence="2">The sequence shown here is derived from an EMBL/GenBank/DDBJ whole genome shotgun (WGS) entry which is preliminary data.</text>
</comment>
<keyword evidence="3" id="KW-1185">Reference proteome</keyword>
<evidence type="ECO:0000256" key="1">
    <source>
        <dbReference type="ARBA" id="ARBA00023186"/>
    </source>
</evidence>
<dbReference type="RefSeq" id="WP_078319046.1">
    <property type="nucleotide sequence ID" value="NZ_FXTS01000002.1"/>
</dbReference>
<dbReference type="SUPFAM" id="SSF89155">
    <property type="entry name" value="TorD-like"/>
    <property type="match status" value="1"/>
</dbReference>
<protein>
    <recommendedName>
        <fullName evidence="4">Molecular chaperone</fullName>
    </recommendedName>
</protein>
<evidence type="ECO:0000313" key="3">
    <source>
        <dbReference type="Proteomes" id="UP000190064"/>
    </source>
</evidence>
<evidence type="ECO:0000313" key="2">
    <source>
        <dbReference type="EMBL" id="OOV87705.1"/>
    </source>
</evidence>
<dbReference type="Gene3D" id="1.10.3480.10">
    <property type="entry name" value="TorD-like"/>
    <property type="match status" value="1"/>
</dbReference>
<evidence type="ECO:0008006" key="4">
    <source>
        <dbReference type="Google" id="ProtNLM"/>
    </source>
</evidence>
<organism evidence="2 3">
    <name type="scientific">Oceanospirillum linum</name>
    <dbReference type="NCBI Taxonomy" id="966"/>
    <lineage>
        <taxon>Bacteria</taxon>
        <taxon>Pseudomonadati</taxon>
        <taxon>Pseudomonadota</taxon>
        <taxon>Gammaproteobacteria</taxon>
        <taxon>Oceanospirillales</taxon>
        <taxon>Oceanospirillaceae</taxon>
        <taxon>Oceanospirillum</taxon>
    </lineage>
</organism>
<dbReference type="AlphaFoldDB" id="A0A1T1HCZ6"/>
<accession>A0A1T1HCZ6</accession>
<dbReference type="Proteomes" id="UP000190064">
    <property type="component" value="Unassembled WGS sequence"/>
</dbReference>
<keyword evidence="1" id="KW-0143">Chaperone</keyword>